<dbReference type="InterPro" id="IPR009305">
    <property type="entry name" value="Mpo1-like"/>
</dbReference>
<feature type="transmembrane region" description="Helical" evidence="1">
    <location>
        <begin position="80"/>
        <end position="100"/>
    </location>
</feature>
<reference evidence="2 3" key="2">
    <citation type="submission" date="2015-05" db="EMBL/GenBank/DDBJ databases">
        <authorList>
            <person name="Morales-Cruz A."/>
            <person name="Amrine K.C."/>
            <person name="Cantu D."/>
        </authorList>
    </citation>
    <scope>NUCLEOTIDE SEQUENCE [LARGE SCALE GENOMIC DNA]</scope>
    <source>
        <strain evidence="2">DA912</strain>
    </source>
</reference>
<evidence type="ECO:0000313" key="3">
    <source>
        <dbReference type="Proteomes" id="UP000034680"/>
    </source>
</evidence>
<dbReference type="GO" id="GO:0046521">
    <property type="term" value="P:sphingoid catabolic process"/>
    <property type="evidence" value="ECO:0007669"/>
    <property type="project" value="TreeGrafter"/>
</dbReference>
<evidence type="ECO:0000256" key="1">
    <source>
        <dbReference type="SAM" id="Phobius"/>
    </source>
</evidence>
<dbReference type="OrthoDB" id="2124888at2759"/>
<comment type="caution">
    <text evidence="2">The sequence shown here is derived from an EMBL/GenBank/DDBJ whole genome shotgun (WGS) entry which is preliminary data.</text>
</comment>
<proteinExistence type="predicted"/>
<sequence length="192" mass="21405">MTLDLERHLVFYGSYHNNVVNIGIHMVCVPIILMTSFLLAANSGVLIPLPPWLSLEYLPLNMCTIGSIIWGGFYVLMEPVAGSLLCAICLGMAAADNYFYSIDAKTSTAVAGGIFAVAWILQFLGHGKFEGRAPALLDNLMQALLLAPLFVWLELLFYFGYRKELKDRVDKQVEKNIAKFRAERADKNEKAQ</sequence>
<dbReference type="EMBL" id="LCUC01000006">
    <property type="protein sequence ID" value="KKY39943.1"/>
    <property type="molecule type" value="Genomic_DNA"/>
</dbReference>
<dbReference type="PANTHER" id="PTHR28026">
    <property type="entry name" value="DUF962 DOMAIN PROTEIN (AFU_ORTHOLOGUE AFUA_8G05310)"/>
    <property type="match status" value="1"/>
</dbReference>
<accession>A0A0G2HZ85</accession>
<dbReference type="PANTHER" id="PTHR28026:SF9">
    <property type="entry name" value="2-HYDROXY-PALMITIC ACID DIOXYGENASE MPO1"/>
    <property type="match status" value="1"/>
</dbReference>
<dbReference type="Pfam" id="PF06127">
    <property type="entry name" value="Mpo1-like"/>
    <property type="match status" value="1"/>
</dbReference>
<keyword evidence="1" id="KW-1133">Transmembrane helix</keyword>
<dbReference type="GO" id="GO:0005783">
    <property type="term" value="C:endoplasmic reticulum"/>
    <property type="evidence" value="ECO:0007669"/>
    <property type="project" value="TreeGrafter"/>
</dbReference>
<feature type="transmembrane region" description="Helical" evidence="1">
    <location>
        <begin position="107"/>
        <end position="125"/>
    </location>
</feature>
<organism evidence="2 3">
    <name type="scientific">Diaporthe ampelina</name>
    <dbReference type="NCBI Taxonomy" id="1214573"/>
    <lineage>
        <taxon>Eukaryota</taxon>
        <taxon>Fungi</taxon>
        <taxon>Dikarya</taxon>
        <taxon>Ascomycota</taxon>
        <taxon>Pezizomycotina</taxon>
        <taxon>Sordariomycetes</taxon>
        <taxon>Sordariomycetidae</taxon>
        <taxon>Diaporthales</taxon>
        <taxon>Diaporthaceae</taxon>
        <taxon>Diaporthe</taxon>
    </lineage>
</organism>
<dbReference type="GO" id="GO:0016020">
    <property type="term" value="C:membrane"/>
    <property type="evidence" value="ECO:0007669"/>
    <property type="project" value="GOC"/>
</dbReference>
<protein>
    <recommendedName>
        <fullName evidence="4">Duf962 domain-containing protein</fullName>
    </recommendedName>
</protein>
<gene>
    <name evidence="2" type="ORF">UCDDA912_g00096</name>
</gene>
<name>A0A0G2HZ85_9PEZI</name>
<dbReference type="AlphaFoldDB" id="A0A0G2HZ85"/>
<keyword evidence="1" id="KW-0812">Transmembrane</keyword>
<feature type="transmembrane region" description="Helical" evidence="1">
    <location>
        <begin position="140"/>
        <end position="161"/>
    </location>
</feature>
<reference evidence="2 3" key="1">
    <citation type="submission" date="2015-05" db="EMBL/GenBank/DDBJ databases">
        <title>Distinctive expansion of gene families associated with plant cell wall degradation and secondary metabolism in the genomes of grapevine trunk pathogens.</title>
        <authorList>
            <person name="Lawrence D.P."/>
            <person name="Travadon R."/>
            <person name="Rolshausen P.E."/>
            <person name="Baumgartner K."/>
        </authorList>
    </citation>
    <scope>NUCLEOTIDE SEQUENCE [LARGE SCALE GENOMIC DNA]</scope>
    <source>
        <strain evidence="2">DA912</strain>
    </source>
</reference>
<keyword evidence="3" id="KW-1185">Reference proteome</keyword>
<evidence type="ECO:0008006" key="4">
    <source>
        <dbReference type="Google" id="ProtNLM"/>
    </source>
</evidence>
<evidence type="ECO:0000313" key="2">
    <source>
        <dbReference type="EMBL" id="KKY39943.1"/>
    </source>
</evidence>
<dbReference type="Proteomes" id="UP000034680">
    <property type="component" value="Unassembled WGS sequence"/>
</dbReference>
<feature type="transmembrane region" description="Helical" evidence="1">
    <location>
        <begin position="20"/>
        <end position="41"/>
    </location>
</feature>
<keyword evidence="1" id="KW-0472">Membrane</keyword>